<dbReference type="AlphaFoldDB" id="A0AAC9RJQ0"/>
<gene>
    <name evidence="1" type="ORF">BJL90_09865</name>
    <name evidence="2" type="ORF">CLFO_08770</name>
</gene>
<reference evidence="2 4" key="2">
    <citation type="submission" date="2017-03" db="EMBL/GenBank/DDBJ databases">
        <title>Complete sequence of Clostridium formicaceticum DSM 92.</title>
        <authorList>
            <person name="Poehlein A."/>
            <person name="Karl M."/>
            <person name="Bengelsdorf F.R."/>
            <person name="Duerre P."/>
            <person name="Daniel R."/>
        </authorList>
    </citation>
    <scope>NUCLEOTIDE SEQUENCE [LARGE SCALE GENOMIC DNA]</scope>
    <source>
        <strain evidence="2 4">DSM 92</strain>
    </source>
</reference>
<accession>A0AAC9RJQ0</accession>
<proteinExistence type="predicted"/>
<dbReference type="EMBL" id="CP017603">
    <property type="protein sequence ID" value="AOY76181.1"/>
    <property type="molecule type" value="Genomic_DNA"/>
</dbReference>
<dbReference type="Proteomes" id="UP000177894">
    <property type="component" value="Chromosome"/>
</dbReference>
<keyword evidence="3" id="KW-1185">Reference proteome</keyword>
<dbReference type="RefSeq" id="WP_070967259.1">
    <property type="nucleotide sequence ID" value="NZ_CP017603.1"/>
</dbReference>
<evidence type="ECO:0000313" key="3">
    <source>
        <dbReference type="Proteomes" id="UP000177894"/>
    </source>
</evidence>
<sequence>MSAFLGPIHHWLFKKIVLFEELEKNILTALSGEDSKKFIDQLSNTLQEKYGHFIPQKPLEALIDTDNIHGWLQKQISIVETRHAAVIKALSDEFGKEALKTIKNVYREQGKQLGLEVSKLAKPSDATSLYKELNNYLLEGMPCDNANNILDAQEKEVQWQITNCLHKPYWEHVSMDTSIMYDLRFTWIQSFIEHANPNYTYIVDGGNPSQAPIHRIVLK</sequence>
<organism evidence="2 4">
    <name type="scientific">Clostridium formicaceticum</name>
    <dbReference type="NCBI Taxonomy" id="1497"/>
    <lineage>
        <taxon>Bacteria</taxon>
        <taxon>Bacillati</taxon>
        <taxon>Bacillota</taxon>
        <taxon>Clostridia</taxon>
        <taxon>Eubacteriales</taxon>
        <taxon>Clostridiaceae</taxon>
        <taxon>Clostridium</taxon>
    </lineage>
</organism>
<dbReference type="KEGG" id="cfm:BJL90_09865"/>
<reference evidence="1 3" key="1">
    <citation type="submission" date="2016-10" db="EMBL/GenBank/DDBJ databases">
        <title>Complete Genome Sequence of Acetogen Clostridium formicoaceticum ATCC 27076.</title>
        <authorList>
            <person name="Bao T."/>
            <person name="Cheng C."/>
            <person name="Zhao J."/>
            <person name="Yang S.-T."/>
            <person name="Wang J."/>
            <person name="Wang M."/>
        </authorList>
    </citation>
    <scope>NUCLEOTIDE SEQUENCE [LARGE SCALE GENOMIC DNA]</scope>
    <source>
        <strain evidence="1 3">ATCC 27076</strain>
    </source>
</reference>
<evidence type="ECO:0000313" key="1">
    <source>
        <dbReference type="EMBL" id="AOY76181.1"/>
    </source>
</evidence>
<dbReference type="EMBL" id="CP020559">
    <property type="protein sequence ID" value="ARE86553.1"/>
    <property type="molecule type" value="Genomic_DNA"/>
</dbReference>
<protein>
    <submittedName>
        <fullName evidence="2">Uncharacterized protein</fullName>
    </submittedName>
</protein>
<name>A0AAC9RJQ0_9CLOT</name>
<dbReference type="Proteomes" id="UP000192478">
    <property type="component" value="Chromosome"/>
</dbReference>
<evidence type="ECO:0000313" key="4">
    <source>
        <dbReference type="Proteomes" id="UP000192478"/>
    </source>
</evidence>
<evidence type="ECO:0000313" key="2">
    <source>
        <dbReference type="EMBL" id="ARE86553.1"/>
    </source>
</evidence>